<evidence type="ECO:0000313" key="5">
    <source>
        <dbReference type="Proteomes" id="UP000274694"/>
    </source>
</evidence>
<dbReference type="PANTHER" id="PTHR24220">
    <property type="entry name" value="IMPORT ATP-BINDING PROTEIN"/>
    <property type="match status" value="1"/>
</dbReference>
<dbReference type="Gene3D" id="3.40.50.300">
    <property type="entry name" value="P-loop containing nucleotide triphosphate hydrolases"/>
    <property type="match status" value="1"/>
</dbReference>
<dbReference type="PROSITE" id="PS50893">
    <property type="entry name" value="ABC_TRANSPORTER_2"/>
    <property type="match status" value="1"/>
</dbReference>
<evidence type="ECO:0000313" key="4">
    <source>
        <dbReference type="EMBL" id="RQW85695.1"/>
    </source>
</evidence>
<gene>
    <name evidence="4" type="ORF">DLJ60_29915</name>
</gene>
<name>A0ABX9XYY7_MICCH</name>
<dbReference type="RefSeq" id="WP_046569657.1">
    <property type="nucleotide sequence ID" value="NZ_CBDRIC010000007.1"/>
</dbReference>
<sequence length="232" mass="24558">MKVPRTTFPGLAGCRGVRLRFGRTVALDDLSFAVEKGETVAITGPSGCGKTSLLHVLSGLLRPDAGEVYFGSRELSAESDAARSRLRLTSFGFVLQFGDLVPELTLGENVELPLRMTGVRAAVAHRRALHLLEELGIGDLASRQAGAVSGGQAQRAAVARALVHEPQVVFADEPTGALDSTSGEAVLDCLFAAARQRHAAVVVVTHAAEVAQRADRVVRMRDGRVLETVAAR</sequence>
<keyword evidence="5" id="KW-1185">Reference proteome</keyword>
<protein>
    <submittedName>
        <fullName evidence="4">Macrolide ABC transporter ATP-binding protein</fullName>
    </submittedName>
</protein>
<evidence type="ECO:0000256" key="1">
    <source>
        <dbReference type="ARBA" id="ARBA00022741"/>
    </source>
</evidence>
<dbReference type="PANTHER" id="PTHR24220:SF685">
    <property type="entry name" value="ABC TRANSPORTER RELATED"/>
    <property type="match status" value="1"/>
</dbReference>
<keyword evidence="2 4" id="KW-0067">ATP-binding</keyword>
<dbReference type="Proteomes" id="UP000274694">
    <property type="component" value="Unassembled WGS sequence"/>
</dbReference>
<dbReference type="GO" id="GO:0005524">
    <property type="term" value="F:ATP binding"/>
    <property type="evidence" value="ECO:0007669"/>
    <property type="project" value="UniProtKB-KW"/>
</dbReference>
<comment type="caution">
    <text evidence="4">The sequence shown here is derived from an EMBL/GenBank/DDBJ whole genome shotgun (WGS) entry which is preliminary data.</text>
</comment>
<reference evidence="4 5" key="1">
    <citation type="submission" date="2018-05" db="EMBL/GenBank/DDBJ databases">
        <title>Micromonospora from Atacama Desert.</title>
        <authorList>
            <person name="Carro L."/>
            <person name="Goodfellow M."/>
            <person name="Klenk H.-P."/>
        </authorList>
    </citation>
    <scope>NUCLEOTIDE SEQUENCE [LARGE SCALE GENOMIC DNA]</scope>
    <source>
        <strain evidence="4 5">LB41</strain>
    </source>
</reference>
<evidence type="ECO:0000256" key="2">
    <source>
        <dbReference type="ARBA" id="ARBA00022840"/>
    </source>
</evidence>
<dbReference type="SUPFAM" id="SSF52540">
    <property type="entry name" value="P-loop containing nucleoside triphosphate hydrolases"/>
    <property type="match status" value="1"/>
</dbReference>
<evidence type="ECO:0000259" key="3">
    <source>
        <dbReference type="PROSITE" id="PS50893"/>
    </source>
</evidence>
<dbReference type="InterPro" id="IPR015854">
    <property type="entry name" value="ABC_transpr_LolD-like"/>
</dbReference>
<dbReference type="SMART" id="SM00382">
    <property type="entry name" value="AAA"/>
    <property type="match status" value="1"/>
</dbReference>
<feature type="domain" description="ABC transporter" evidence="3">
    <location>
        <begin position="1"/>
        <end position="231"/>
    </location>
</feature>
<accession>A0ABX9XYY7</accession>
<dbReference type="InterPro" id="IPR003439">
    <property type="entry name" value="ABC_transporter-like_ATP-bd"/>
</dbReference>
<keyword evidence="1" id="KW-0547">Nucleotide-binding</keyword>
<dbReference type="Pfam" id="PF00005">
    <property type="entry name" value="ABC_tran"/>
    <property type="match status" value="1"/>
</dbReference>
<dbReference type="PROSITE" id="PS00211">
    <property type="entry name" value="ABC_TRANSPORTER_1"/>
    <property type="match status" value="1"/>
</dbReference>
<organism evidence="4 5">
    <name type="scientific">Micromonospora chalcea</name>
    <dbReference type="NCBI Taxonomy" id="1874"/>
    <lineage>
        <taxon>Bacteria</taxon>
        <taxon>Bacillati</taxon>
        <taxon>Actinomycetota</taxon>
        <taxon>Actinomycetes</taxon>
        <taxon>Micromonosporales</taxon>
        <taxon>Micromonosporaceae</taxon>
        <taxon>Micromonospora</taxon>
    </lineage>
</organism>
<dbReference type="InterPro" id="IPR003593">
    <property type="entry name" value="AAA+_ATPase"/>
</dbReference>
<dbReference type="InterPro" id="IPR027417">
    <property type="entry name" value="P-loop_NTPase"/>
</dbReference>
<dbReference type="InterPro" id="IPR017871">
    <property type="entry name" value="ABC_transporter-like_CS"/>
</dbReference>
<dbReference type="EMBL" id="QGTA01000311">
    <property type="protein sequence ID" value="RQW85695.1"/>
    <property type="molecule type" value="Genomic_DNA"/>
</dbReference>
<proteinExistence type="predicted"/>